<evidence type="ECO:0000313" key="2">
    <source>
        <dbReference type="EMBL" id="KIM74093.1"/>
    </source>
</evidence>
<keyword evidence="1" id="KW-1133">Transmembrane helix</keyword>
<keyword evidence="4" id="KW-1185">Reference proteome</keyword>
<organism evidence="2 4">
    <name type="scientific">Piloderma croceum (strain F 1598)</name>
    <dbReference type="NCBI Taxonomy" id="765440"/>
    <lineage>
        <taxon>Eukaryota</taxon>
        <taxon>Fungi</taxon>
        <taxon>Dikarya</taxon>
        <taxon>Basidiomycota</taxon>
        <taxon>Agaricomycotina</taxon>
        <taxon>Agaricomycetes</taxon>
        <taxon>Agaricomycetidae</taxon>
        <taxon>Atheliales</taxon>
        <taxon>Atheliaceae</taxon>
        <taxon>Piloderma</taxon>
    </lineage>
</organism>
<proteinExistence type="predicted"/>
<name>A0A0C3AJU9_PILCF</name>
<reference evidence="2" key="3">
    <citation type="submission" date="2015-02" db="EMBL/GenBank/DDBJ databases">
        <title>Evolutionary Origins and Diversification of the Mycorrhizal Mutualists.</title>
        <authorList>
            <consortium name="DOE Joint Genome Institute"/>
            <consortium name="Mycorrhizal Genomics Consortium"/>
            <person name="Kohler A."/>
            <person name="Kuo A."/>
            <person name="Nagy L.G."/>
            <person name="Floudas D."/>
            <person name="Copeland A."/>
            <person name="Barry K.W."/>
            <person name="Cichocki N."/>
            <person name="Veneault-Fourrey C."/>
            <person name="LaButti K."/>
            <person name="Lindquist E.A."/>
            <person name="Lipzen A."/>
            <person name="Lundell T."/>
            <person name="Morin E."/>
            <person name="Murat C."/>
            <person name="Riley R."/>
            <person name="Ohm R."/>
            <person name="Sun H."/>
            <person name="Tunlid A."/>
            <person name="Henrissat B."/>
            <person name="Grigoriev I.V."/>
            <person name="Hibbett D.S."/>
            <person name="Martin F."/>
        </authorList>
    </citation>
    <scope>NUCLEOTIDE SEQUENCE</scope>
    <source>
        <strain evidence="2">F 1598</strain>
    </source>
</reference>
<dbReference type="EMBL" id="KN833066">
    <property type="protein sequence ID" value="KIM74093.1"/>
    <property type="molecule type" value="Genomic_DNA"/>
</dbReference>
<evidence type="ECO:0000313" key="4">
    <source>
        <dbReference type="Proteomes" id="UP000054166"/>
    </source>
</evidence>
<accession>A0A0C3AJU9</accession>
<feature type="transmembrane region" description="Helical" evidence="1">
    <location>
        <begin position="21"/>
        <end position="40"/>
    </location>
</feature>
<evidence type="ECO:0000313" key="3">
    <source>
        <dbReference type="EMBL" id="KIM86848.1"/>
    </source>
</evidence>
<sequence length="51" mass="5619">MNVGVRSKTTSNYLPTGRMTLLLNNALVMFKCLLTMVKIIDGLSLYLADLA</sequence>
<reference evidence="4" key="2">
    <citation type="submission" date="2015-01" db="EMBL/GenBank/DDBJ databases">
        <title>Evolutionary Origins and Diversification of the Mycorrhizal Mutualists.</title>
        <authorList>
            <consortium name="DOE Joint Genome Institute"/>
            <consortium name="Mycorrhizal Genomics Consortium"/>
            <person name="Kohler A."/>
            <person name="Kuo A."/>
            <person name="Nagy L.G."/>
            <person name="Floudas D."/>
            <person name="Copeland A."/>
            <person name="Barry K.W."/>
            <person name="Cichocki N."/>
            <person name="Veneault-Fourrey C."/>
            <person name="LaButti K."/>
            <person name="Lindquist E.A."/>
            <person name="Lipzen A."/>
            <person name="Lundell T."/>
            <person name="Morin E."/>
            <person name="Murat C."/>
            <person name="Riley R."/>
            <person name="Ohm R."/>
            <person name="Sun H."/>
            <person name="Tunlid A."/>
            <person name="Henrissat B."/>
            <person name="Grigoriev I.V."/>
            <person name="Hibbett D.S."/>
            <person name="Martin F."/>
        </authorList>
    </citation>
    <scope>NUCLEOTIDE SEQUENCE [LARGE SCALE GENOMIC DNA]</scope>
    <source>
        <strain evidence="4">F 1598</strain>
    </source>
</reference>
<keyword evidence="1" id="KW-0812">Transmembrane</keyword>
<keyword evidence="1" id="KW-0472">Membrane</keyword>
<dbReference type="HOGENOM" id="CLU_3107181_0_0_1"/>
<dbReference type="Proteomes" id="UP000054166">
    <property type="component" value="Unassembled WGS sequence"/>
</dbReference>
<dbReference type="AlphaFoldDB" id="A0A0C3AJU9"/>
<dbReference type="EMBL" id="KN832980">
    <property type="protein sequence ID" value="KIM86848.1"/>
    <property type="molecule type" value="Genomic_DNA"/>
</dbReference>
<evidence type="ECO:0000256" key="1">
    <source>
        <dbReference type="SAM" id="Phobius"/>
    </source>
</evidence>
<gene>
    <name evidence="3" type="ORF">PILCRDRAFT_289760</name>
    <name evidence="2" type="ORF">PILCRDRAFT_711856</name>
</gene>
<reference evidence="2 4" key="1">
    <citation type="submission" date="2014-04" db="EMBL/GenBank/DDBJ databases">
        <authorList>
            <consortium name="DOE Joint Genome Institute"/>
            <person name="Kuo A."/>
            <person name="Tarkka M."/>
            <person name="Buscot F."/>
            <person name="Kohler A."/>
            <person name="Nagy L.G."/>
            <person name="Floudas D."/>
            <person name="Copeland A."/>
            <person name="Barry K.W."/>
            <person name="Cichocki N."/>
            <person name="Veneault-Fourrey C."/>
            <person name="LaButti K."/>
            <person name="Lindquist E.A."/>
            <person name="Lipzen A."/>
            <person name="Lundell T."/>
            <person name="Morin E."/>
            <person name="Murat C."/>
            <person name="Sun H."/>
            <person name="Tunlid A."/>
            <person name="Henrissat B."/>
            <person name="Grigoriev I.V."/>
            <person name="Hibbett D.S."/>
            <person name="Martin F."/>
            <person name="Nordberg H.P."/>
            <person name="Cantor M.N."/>
            <person name="Hua S.X."/>
        </authorList>
    </citation>
    <scope>NUCLEOTIDE SEQUENCE [LARGE SCALE GENOMIC DNA]</scope>
    <source>
        <strain evidence="2 4">F 1598</strain>
    </source>
</reference>
<protein>
    <submittedName>
        <fullName evidence="2">Uncharacterized protein</fullName>
    </submittedName>
</protein>